<dbReference type="Gene3D" id="2.170.270.10">
    <property type="entry name" value="SET domain"/>
    <property type="match status" value="1"/>
</dbReference>
<keyword evidence="2" id="KW-0808">Transferase</keyword>
<dbReference type="InterPro" id="IPR053201">
    <property type="entry name" value="Flavunoidine_N-MTase"/>
</dbReference>
<dbReference type="GO" id="GO:0008168">
    <property type="term" value="F:methyltransferase activity"/>
    <property type="evidence" value="ECO:0007669"/>
    <property type="project" value="UniProtKB-KW"/>
</dbReference>
<keyword evidence="1" id="KW-0489">Methyltransferase</keyword>
<dbReference type="EMBL" id="KZ819291">
    <property type="protein sequence ID" value="PWN98632.1"/>
    <property type="molecule type" value="Genomic_DNA"/>
</dbReference>
<dbReference type="OrthoDB" id="5984008at2759"/>
<dbReference type="PANTHER" id="PTHR12350:SF19">
    <property type="entry name" value="SET DOMAIN-CONTAINING PROTEIN"/>
    <property type="match status" value="1"/>
</dbReference>
<dbReference type="PROSITE" id="PS50868">
    <property type="entry name" value="POST_SET"/>
    <property type="match status" value="1"/>
</dbReference>
<keyword evidence="5" id="KW-1185">Reference proteome</keyword>
<dbReference type="SUPFAM" id="SSF82199">
    <property type="entry name" value="SET domain"/>
    <property type="match status" value="1"/>
</dbReference>
<dbReference type="InterPro" id="IPR003616">
    <property type="entry name" value="Post-SET_dom"/>
</dbReference>
<dbReference type="PANTHER" id="PTHR12350">
    <property type="entry name" value="HISTONE-LYSINE N-METHYLTRANSFERASE-RELATED"/>
    <property type="match status" value="1"/>
</dbReference>
<protein>
    <recommendedName>
        <fullName evidence="3">Post-SET domain-containing protein</fullName>
    </recommendedName>
</protein>
<reference evidence="4 5" key="1">
    <citation type="journal article" date="2018" name="Mol. Biol. Evol.">
        <title>Broad Genomic Sampling Reveals a Smut Pathogenic Ancestry of the Fungal Clade Ustilaginomycotina.</title>
        <authorList>
            <person name="Kijpornyongpan T."/>
            <person name="Mondo S.J."/>
            <person name="Barry K."/>
            <person name="Sandor L."/>
            <person name="Lee J."/>
            <person name="Lipzen A."/>
            <person name="Pangilinan J."/>
            <person name="LaButti K."/>
            <person name="Hainaut M."/>
            <person name="Henrissat B."/>
            <person name="Grigoriev I.V."/>
            <person name="Spatafora J.W."/>
            <person name="Aime M.C."/>
        </authorList>
    </citation>
    <scope>NUCLEOTIDE SEQUENCE [LARGE SCALE GENOMIC DNA]</scope>
    <source>
        <strain evidence="4 5">MCA 4186</strain>
    </source>
</reference>
<feature type="domain" description="Post-SET" evidence="3">
    <location>
        <begin position="148"/>
        <end position="164"/>
    </location>
</feature>
<gene>
    <name evidence="4" type="ORF">FA09DRAFT_329683</name>
</gene>
<dbReference type="GeneID" id="37269821"/>
<dbReference type="GO" id="GO:0032259">
    <property type="term" value="P:methylation"/>
    <property type="evidence" value="ECO:0007669"/>
    <property type="project" value="UniProtKB-KW"/>
</dbReference>
<organism evidence="4 5">
    <name type="scientific">Tilletiopsis washingtonensis</name>
    <dbReference type="NCBI Taxonomy" id="58919"/>
    <lineage>
        <taxon>Eukaryota</taxon>
        <taxon>Fungi</taxon>
        <taxon>Dikarya</taxon>
        <taxon>Basidiomycota</taxon>
        <taxon>Ustilaginomycotina</taxon>
        <taxon>Exobasidiomycetes</taxon>
        <taxon>Entylomatales</taxon>
        <taxon>Entylomatales incertae sedis</taxon>
        <taxon>Tilletiopsis</taxon>
    </lineage>
</organism>
<name>A0A316ZCH8_9BASI</name>
<accession>A0A316ZCH8</accession>
<dbReference type="RefSeq" id="XP_025598911.1">
    <property type="nucleotide sequence ID" value="XM_025742277.1"/>
</dbReference>
<evidence type="ECO:0000259" key="3">
    <source>
        <dbReference type="PROSITE" id="PS50868"/>
    </source>
</evidence>
<evidence type="ECO:0000256" key="2">
    <source>
        <dbReference type="ARBA" id="ARBA00022679"/>
    </source>
</evidence>
<dbReference type="AlphaFoldDB" id="A0A316ZCH8"/>
<proteinExistence type="predicted"/>
<dbReference type="Proteomes" id="UP000245946">
    <property type="component" value="Unassembled WGS sequence"/>
</dbReference>
<evidence type="ECO:0000313" key="5">
    <source>
        <dbReference type="Proteomes" id="UP000245946"/>
    </source>
</evidence>
<evidence type="ECO:0000313" key="4">
    <source>
        <dbReference type="EMBL" id="PWN98632.1"/>
    </source>
</evidence>
<dbReference type="STRING" id="58919.A0A316ZCH8"/>
<sequence>MSSADVASSPSTYAGHLSNGDGMAASRAYRPTHPELFEVRFEEGAYNSSLVALRSFKKDEVIAAMTAATPSSQIRYSTVQVSEQSHIELNSDLLYCNHSCSPSVRFDVSTPASEASGRGAWAARAEQDIAKGDVLTFFYPSTEWHMSQPFQCNCGSSQCLGMISGAQHIDAKKLARYFLNAHILRLKEAQLVQAGDAEGARMLVDGRNDVLGRAQPDEQTA</sequence>
<evidence type="ECO:0000256" key="1">
    <source>
        <dbReference type="ARBA" id="ARBA00022603"/>
    </source>
</evidence>
<dbReference type="InterPro" id="IPR046341">
    <property type="entry name" value="SET_dom_sf"/>
</dbReference>